<dbReference type="InterPro" id="IPR016164">
    <property type="entry name" value="FAD-linked_Oxase-like_C"/>
</dbReference>
<dbReference type="Gene3D" id="1.10.45.10">
    <property type="entry name" value="Vanillyl-alcohol Oxidase, Chain A, domain 4"/>
    <property type="match status" value="1"/>
</dbReference>
<dbReference type="AlphaFoldDB" id="A0A554JBZ6"/>
<reference evidence="9" key="1">
    <citation type="submission" date="2017-07" db="EMBL/GenBank/DDBJ databases">
        <title>Mechanisms for carbon and nitrogen cycling indicate functional differentiation within the Candidate Phyla Radiation.</title>
        <authorList>
            <person name="Danczak R.E."/>
            <person name="Johnston M.D."/>
            <person name="Kenah C."/>
            <person name="Slattery M."/>
            <person name="Wrighton K.C."/>
            <person name="Wilkins M.J."/>
        </authorList>
    </citation>
    <scope>NUCLEOTIDE SEQUENCE [LARGE SCALE GENOMIC DNA]</scope>
    <source>
        <strain evidence="9">Gr01-1014_77</strain>
    </source>
</reference>
<dbReference type="EC" id="1.1.2.4" evidence="7"/>
<evidence type="ECO:0000256" key="1">
    <source>
        <dbReference type="ARBA" id="ARBA00001974"/>
    </source>
</evidence>
<dbReference type="InterPro" id="IPR016169">
    <property type="entry name" value="FAD-bd_PCMH_sub2"/>
</dbReference>
<dbReference type="GO" id="GO:1903457">
    <property type="term" value="P:lactate catabolic process"/>
    <property type="evidence" value="ECO:0007669"/>
    <property type="project" value="TreeGrafter"/>
</dbReference>
<dbReference type="GO" id="GO:0071949">
    <property type="term" value="F:FAD binding"/>
    <property type="evidence" value="ECO:0007669"/>
    <property type="project" value="InterPro"/>
</dbReference>
<evidence type="ECO:0000313" key="9">
    <source>
        <dbReference type="EMBL" id="TSC65907.1"/>
    </source>
</evidence>
<dbReference type="SUPFAM" id="SSF56176">
    <property type="entry name" value="FAD-binding/transporter-associated domain-like"/>
    <property type="match status" value="1"/>
</dbReference>
<name>A0A554JBZ6_9BACT</name>
<dbReference type="SUPFAM" id="SSF55103">
    <property type="entry name" value="FAD-linked oxidases, C-terminal domain"/>
    <property type="match status" value="1"/>
</dbReference>
<accession>A0A554JBZ6</accession>
<dbReference type="EMBL" id="VMFF01000022">
    <property type="protein sequence ID" value="TSC65907.1"/>
    <property type="molecule type" value="Genomic_DNA"/>
</dbReference>
<evidence type="ECO:0000256" key="3">
    <source>
        <dbReference type="ARBA" id="ARBA00022630"/>
    </source>
</evidence>
<evidence type="ECO:0000259" key="8">
    <source>
        <dbReference type="PROSITE" id="PS51387"/>
    </source>
</evidence>
<dbReference type="InterPro" id="IPR016166">
    <property type="entry name" value="FAD-bd_PCMH"/>
</dbReference>
<dbReference type="GO" id="GO:0008720">
    <property type="term" value="F:D-lactate dehydrogenase (NAD+) activity"/>
    <property type="evidence" value="ECO:0007669"/>
    <property type="project" value="TreeGrafter"/>
</dbReference>
<evidence type="ECO:0000256" key="7">
    <source>
        <dbReference type="ARBA" id="ARBA00038897"/>
    </source>
</evidence>
<dbReference type="InterPro" id="IPR036318">
    <property type="entry name" value="FAD-bd_PCMH-like_sf"/>
</dbReference>
<sequence length="535" mass="60613">GDILTDENTIKEFSRDASIFEIKPEVVIAPADVSDIQKIVNFVSETKDTDPGVSITARAAGSCMSGGALNTSIILDFKKHLNKLIEIGSDYAVVEPGMFYRDFEKQTLEHNLLLPPFPASREICAIGGMLGNNAAGEKTLTHGKIEDYVLELNVILADGNEYVFKALNEEELKQKLSLQNFEGDVYRKTHQLIQANQALIDSAKPNVSKNSAGYYLWNIYDKEKKIFDLTKLFVGSQGTLGIITKAKLKLVPPEQNSTMVVVFLKNLDGLVTIVQKILALKPETFESYDDYTLKLAIRFLPDLIKILKPKNMLKMGWQFLPEFWMTLTGGFPKLVLLAEFTGKTHEESYLKAQNAFNQVKAMGVKTHLIKDEQEANKYWVIRRESFALLRKHVKNKHTAPFIDDIIVRPEFLPEFLPKLNKLIQKYKLTYTIAGHVGNGNFHIIPLMDFKDPNTARIIPKLSDEVYNLVLAYHGSITAEHNDGLIRSPYLKQMYGEKVFKLFEETKKIFDPKNIFNPGKKVGSSLEYAMQQIIRE</sequence>
<dbReference type="Gene3D" id="3.30.70.2740">
    <property type="match status" value="1"/>
</dbReference>
<dbReference type="PANTHER" id="PTHR11748:SF111">
    <property type="entry name" value="D-LACTATE DEHYDROGENASE, MITOCHONDRIAL-RELATED"/>
    <property type="match status" value="1"/>
</dbReference>
<feature type="domain" description="FAD-binding PCMH-type" evidence="8">
    <location>
        <begin position="20"/>
        <end position="253"/>
    </location>
</feature>
<dbReference type="Gene3D" id="3.30.465.10">
    <property type="match status" value="2"/>
</dbReference>
<proteinExistence type="inferred from homology"/>
<evidence type="ECO:0000256" key="6">
    <source>
        <dbReference type="ARBA" id="ARBA00023002"/>
    </source>
</evidence>
<keyword evidence="6" id="KW-0560">Oxidoreductase</keyword>
<gene>
    <name evidence="9" type="ORF">G01um101477_290</name>
</gene>
<comment type="similarity">
    <text evidence="2">Belongs to the FAD-binding oxidoreductase/transferase type 4 family.</text>
</comment>
<protein>
    <recommendedName>
        <fullName evidence="7">D-lactate dehydrogenase (cytochrome)</fullName>
        <ecNumber evidence="7">1.1.2.4</ecNumber>
    </recommendedName>
</protein>
<evidence type="ECO:0000256" key="2">
    <source>
        <dbReference type="ARBA" id="ARBA00008000"/>
    </source>
</evidence>
<dbReference type="InterPro" id="IPR004113">
    <property type="entry name" value="FAD-bd_oxidored_4_C"/>
</dbReference>
<dbReference type="InterPro" id="IPR006094">
    <property type="entry name" value="Oxid_FAD_bind_N"/>
</dbReference>
<keyword evidence="4" id="KW-0274">FAD</keyword>
<dbReference type="Proteomes" id="UP000319613">
    <property type="component" value="Unassembled WGS sequence"/>
</dbReference>
<dbReference type="Pfam" id="PF01565">
    <property type="entry name" value="FAD_binding_4"/>
    <property type="match status" value="1"/>
</dbReference>
<dbReference type="Pfam" id="PF02913">
    <property type="entry name" value="FAD-oxidase_C"/>
    <property type="match status" value="1"/>
</dbReference>
<dbReference type="InterPro" id="IPR016171">
    <property type="entry name" value="Vanillyl_alc_oxidase_C-sub2"/>
</dbReference>
<comment type="cofactor">
    <cofactor evidence="1">
        <name>FAD</name>
        <dbReference type="ChEBI" id="CHEBI:57692"/>
    </cofactor>
</comment>
<evidence type="ECO:0000256" key="4">
    <source>
        <dbReference type="ARBA" id="ARBA00022827"/>
    </source>
</evidence>
<dbReference type="PROSITE" id="PS51387">
    <property type="entry name" value="FAD_PCMH"/>
    <property type="match status" value="1"/>
</dbReference>
<dbReference type="GO" id="GO:0004458">
    <property type="term" value="F:D-lactate dehydrogenase (cytochrome) activity"/>
    <property type="evidence" value="ECO:0007669"/>
    <property type="project" value="UniProtKB-EC"/>
</dbReference>
<evidence type="ECO:0000256" key="5">
    <source>
        <dbReference type="ARBA" id="ARBA00022946"/>
    </source>
</evidence>
<feature type="non-terminal residue" evidence="9">
    <location>
        <position position="1"/>
    </location>
</feature>
<keyword evidence="3" id="KW-0285">Flavoprotein</keyword>
<keyword evidence="5" id="KW-0809">Transit peptide</keyword>
<comment type="caution">
    <text evidence="9">The sequence shown here is derived from an EMBL/GenBank/DDBJ whole genome shotgun (WGS) entry which is preliminary data.</text>
</comment>
<organism evidence="9">
    <name type="scientific">Candidatus Doudnabacteria bacterium Gr01-1014_77</name>
    <dbReference type="NCBI Taxonomy" id="2017133"/>
    <lineage>
        <taxon>Bacteria</taxon>
        <taxon>Candidatus Doudnaibacteriota</taxon>
    </lineage>
</organism>
<dbReference type="PANTHER" id="PTHR11748">
    <property type="entry name" value="D-LACTATE DEHYDROGENASE"/>
    <property type="match status" value="1"/>
</dbReference>